<name>A0A378W2C3_NEIGO</name>
<dbReference type="GO" id="GO:0009306">
    <property type="term" value="P:protein secretion"/>
    <property type="evidence" value="ECO:0007669"/>
    <property type="project" value="InterPro"/>
</dbReference>
<dbReference type="AlphaFoldDB" id="A0A378W2C3"/>
<evidence type="ECO:0000256" key="4">
    <source>
        <dbReference type="ARBA" id="ARBA00023136"/>
    </source>
</evidence>
<keyword evidence="3" id="KW-1133">Transmembrane helix</keyword>
<evidence type="ECO:0000256" key="2">
    <source>
        <dbReference type="ARBA" id="ARBA00022692"/>
    </source>
</evidence>
<evidence type="ECO:0000313" key="6">
    <source>
        <dbReference type="EMBL" id="SUA25313.1"/>
    </source>
</evidence>
<dbReference type="EMBL" id="UGRI01000001">
    <property type="protein sequence ID" value="SUA25313.1"/>
    <property type="molecule type" value="Genomic_DNA"/>
</dbReference>
<sequence length="101" mass="10937">MNLTLDLNDGIRFSGYGADVTIGGKLTLTAQPGGNVRGVGTVRVIKGRYKAYGQDLDITKGTVSFVGPLNDPNLNIRAERRLSPSVRAWKYWAASTARALR</sequence>
<accession>A0A378W2C3</accession>
<proteinExistence type="predicted"/>
<reference evidence="6" key="1">
    <citation type="submission" date="2018-06" db="EMBL/GenBank/DDBJ databases">
        <authorList>
            <consortium name="Pathogen Informatics"/>
            <person name="Doyle S."/>
        </authorList>
    </citation>
    <scope>NUCLEOTIDE SEQUENCE [LARGE SCALE GENOMIC DNA]</scope>
    <source>
        <strain evidence="6">NCTC11421</strain>
    </source>
</reference>
<dbReference type="InterPro" id="IPR007452">
    <property type="entry name" value="TamB_C"/>
</dbReference>
<dbReference type="PANTHER" id="PTHR36985:SF1">
    <property type="entry name" value="TRANSLOCATION AND ASSEMBLY MODULE SUBUNIT TAMB"/>
    <property type="match status" value="1"/>
</dbReference>
<keyword evidence="4" id="KW-0472">Membrane</keyword>
<evidence type="ECO:0000259" key="5">
    <source>
        <dbReference type="Pfam" id="PF04357"/>
    </source>
</evidence>
<keyword evidence="2" id="KW-0812">Transmembrane</keyword>
<protein>
    <submittedName>
        <fullName evidence="6">Periplasmic protein</fullName>
    </submittedName>
</protein>
<dbReference type="Pfam" id="PF04357">
    <property type="entry name" value="TamB"/>
    <property type="match status" value="1"/>
</dbReference>
<comment type="subcellular location">
    <subcellularLocation>
        <location evidence="1">Membrane</location>
        <topology evidence="1">Single-pass membrane protein</topology>
    </subcellularLocation>
</comment>
<dbReference type="GO" id="GO:0005886">
    <property type="term" value="C:plasma membrane"/>
    <property type="evidence" value="ECO:0007669"/>
    <property type="project" value="InterPro"/>
</dbReference>
<dbReference type="PANTHER" id="PTHR36985">
    <property type="entry name" value="TRANSLOCATION AND ASSEMBLY MODULE SUBUNIT TAMB"/>
    <property type="match status" value="1"/>
</dbReference>
<evidence type="ECO:0000256" key="3">
    <source>
        <dbReference type="ARBA" id="ARBA00022989"/>
    </source>
</evidence>
<organism evidence="6">
    <name type="scientific">Neisseria gonorrhoeae</name>
    <dbReference type="NCBI Taxonomy" id="485"/>
    <lineage>
        <taxon>Bacteria</taxon>
        <taxon>Pseudomonadati</taxon>
        <taxon>Pseudomonadota</taxon>
        <taxon>Betaproteobacteria</taxon>
        <taxon>Neisseriales</taxon>
        <taxon>Neisseriaceae</taxon>
        <taxon>Neisseria</taxon>
    </lineage>
</organism>
<feature type="domain" description="Translocation and assembly module TamB C-terminal" evidence="5">
    <location>
        <begin position="2"/>
        <end position="82"/>
    </location>
</feature>
<evidence type="ECO:0000256" key="1">
    <source>
        <dbReference type="ARBA" id="ARBA00004167"/>
    </source>
</evidence>
<gene>
    <name evidence="6" type="ORF">NCTC11421_03329</name>
</gene>